<proteinExistence type="predicted"/>
<keyword evidence="2" id="KW-1185">Reference proteome</keyword>
<gene>
    <name evidence="1" type="primary">A10p014560.1_BraROA</name>
    <name evidence="1" type="ORF">IGI04_039786</name>
</gene>
<evidence type="ECO:0000313" key="2">
    <source>
        <dbReference type="Proteomes" id="UP000823674"/>
    </source>
</evidence>
<protein>
    <submittedName>
        <fullName evidence="1">Uncharacterized protein</fullName>
    </submittedName>
</protein>
<dbReference type="Proteomes" id="UP000823674">
    <property type="component" value="Chromosome A10"/>
</dbReference>
<comment type="caution">
    <text evidence="1">The sequence shown here is derived from an EMBL/GenBank/DDBJ whole genome shotgun (WGS) entry which is preliminary data.</text>
</comment>
<organism evidence="1 2">
    <name type="scientific">Brassica rapa subsp. trilocularis</name>
    <dbReference type="NCBI Taxonomy" id="1813537"/>
    <lineage>
        <taxon>Eukaryota</taxon>
        <taxon>Viridiplantae</taxon>
        <taxon>Streptophyta</taxon>
        <taxon>Embryophyta</taxon>
        <taxon>Tracheophyta</taxon>
        <taxon>Spermatophyta</taxon>
        <taxon>Magnoliopsida</taxon>
        <taxon>eudicotyledons</taxon>
        <taxon>Gunneridae</taxon>
        <taxon>Pentapetalae</taxon>
        <taxon>rosids</taxon>
        <taxon>malvids</taxon>
        <taxon>Brassicales</taxon>
        <taxon>Brassicaceae</taxon>
        <taxon>Brassiceae</taxon>
        <taxon>Brassica</taxon>
    </lineage>
</organism>
<sequence length="99" mass="11459">MSLLTKRREENLCVESLASNRLPFIPSKTLRDLLINAGLYFSTILVRLLRFWWCGLEPRNSRRGGELMGADMFLLDAKVTVMPATLNVHRHFRQRLTAD</sequence>
<name>A0ABQ7KNT5_BRACM</name>
<reference evidence="1 2" key="1">
    <citation type="submission" date="2021-03" db="EMBL/GenBank/DDBJ databases">
        <authorList>
            <person name="King G.J."/>
            <person name="Bancroft I."/>
            <person name="Baten A."/>
            <person name="Bloomfield J."/>
            <person name="Borpatragohain P."/>
            <person name="He Z."/>
            <person name="Irish N."/>
            <person name="Irwin J."/>
            <person name="Liu K."/>
            <person name="Mauleon R.P."/>
            <person name="Moore J."/>
            <person name="Morris R."/>
            <person name="Ostergaard L."/>
            <person name="Wang B."/>
            <person name="Wells R."/>
        </authorList>
    </citation>
    <scope>NUCLEOTIDE SEQUENCE [LARGE SCALE GENOMIC DNA]</scope>
    <source>
        <strain evidence="1">R-o-18</strain>
        <tissue evidence="1">Leaf</tissue>
    </source>
</reference>
<evidence type="ECO:0000313" key="1">
    <source>
        <dbReference type="EMBL" id="KAG5375190.1"/>
    </source>
</evidence>
<dbReference type="EMBL" id="JADBGQ010000010">
    <property type="protein sequence ID" value="KAG5375190.1"/>
    <property type="molecule type" value="Genomic_DNA"/>
</dbReference>
<accession>A0ABQ7KNT5</accession>